<dbReference type="InterPro" id="IPR029016">
    <property type="entry name" value="GAF-like_dom_sf"/>
</dbReference>
<gene>
    <name evidence="10" type="ORF">QWE_12598</name>
</gene>
<proteinExistence type="predicted"/>
<dbReference type="InterPro" id="IPR004358">
    <property type="entry name" value="Sig_transdc_His_kin-like_C"/>
</dbReference>
<dbReference type="InterPro" id="IPR035965">
    <property type="entry name" value="PAS-like_dom_sf"/>
</dbReference>
<dbReference type="InterPro" id="IPR003594">
    <property type="entry name" value="HATPase_dom"/>
</dbReference>
<dbReference type="Gene3D" id="3.30.450.40">
    <property type="match status" value="1"/>
</dbReference>
<evidence type="ECO:0000256" key="3">
    <source>
        <dbReference type="ARBA" id="ARBA00022553"/>
    </source>
</evidence>
<evidence type="ECO:0000256" key="5">
    <source>
        <dbReference type="SAM" id="Coils"/>
    </source>
</evidence>
<evidence type="ECO:0000256" key="6">
    <source>
        <dbReference type="SAM" id="MobiDB-lite"/>
    </source>
</evidence>
<dbReference type="Gene3D" id="3.30.565.10">
    <property type="entry name" value="Histidine kinase-like ATPase, C-terminal domain"/>
    <property type="match status" value="1"/>
</dbReference>
<dbReference type="InterPro" id="IPR011006">
    <property type="entry name" value="CheY-like_superfamily"/>
</dbReference>
<dbReference type="GO" id="GO:0000155">
    <property type="term" value="F:phosphorelay sensor kinase activity"/>
    <property type="evidence" value="ECO:0007669"/>
    <property type="project" value="InterPro"/>
</dbReference>
<dbReference type="InterPro" id="IPR036097">
    <property type="entry name" value="HisK_dim/P_sf"/>
</dbReference>
<dbReference type="SUPFAM" id="SSF47384">
    <property type="entry name" value="Homodimeric domain of signal transducing histidine kinase"/>
    <property type="match status" value="1"/>
</dbReference>
<dbReference type="eggNOG" id="COG0784">
    <property type="taxonomic scope" value="Bacteria"/>
</dbReference>
<dbReference type="eggNOG" id="COG4191">
    <property type="taxonomic scope" value="Bacteria"/>
</dbReference>
<dbReference type="PROSITE" id="PS50109">
    <property type="entry name" value="HIS_KIN"/>
    <property type="match status" value="1"/>
</dbReference>
<dbReference type="Pfam" id="PF02518">
    <property type="entry name" value="HATPase_c"/>
    <property type="match status" value="1"/>
</dbReference>
<dbReference type="SUPFAM" id="SSF52172">
    <property type="entry name" value="CheY-like"/>
    <property type="match status" value="2"/>
</dbReference>
<keyword evidence="5" id="KW-0175">Coiled coil</keyword>
<dbReference type="EMBL" id="ALJF01000010">
    <property type="protein sequence ID" value="EKF59092.1"/>
    <property type="molecule type" value="Genomic_DNA"/>
</dbReference>
<feature type="domain" description="Response regulatory" evidence="8">
    <location>
        <begin position="794"/>
        <end position="910"/>
    </location>
</feature>
<dbReference type="Pfam" id="PF08448">
    <property type="entry name" value="PAS_4"/>
    <property type="match status" value="1"/>
</dbReference>
<dbReference type="Pfam" id="PF00072">
    <property type="entry name" value="Response_reg"/>
    <property type="match status" value="2"/>
</dbReference>
<dbReference type="Gene3D" id="3.30.450.20">
    <property type="entry name" value="PAS domain"/>
    <property type="match status" value="2"/>
</dbReference>
<name>K2QV55_9HYPH</name>
<dbReference type="SMART" id="SM00387">
    <property type="entry name" value="HATPase_c"/>
    <property type="match status" value="1"/>
</dbReference>
<dbReference type="InterPro" id="IPR001789">
    <property type="entry name" value="Sig_transdc_resp-reg_receiver"/>
</dbReference>
<feature type="domain" description="Histidine kinase" evidence="7">
    <location>
        <begin position="551"/>
        <end position="774"/>
    </location>
</feature>
<dbReference type="InterPro" id="IPR013656">
    <property type="entry name" value="PAS_4"/>
</dbReference>
<feature type="modified residue" description="4-aspartylphosphate" evidence="4">
    <location>
        <position position="1007"/>
    </location>
</feature>
<dbReference type="AlphaFoldDB" id="K2QV55"/>
<keyword evidence="3 4" id="KW-0597">Phosphoprotein</keyword>
<dbReference type="Gene3D" id="3.40.50.2300">
    <property type="match status" value="2"/>
</dbReference>
<evidence type="ECO:0000256" key="4">
    <source>
        <dbReference type="PROSITE-ProRule" id="PRU00169"/>
    </source>
</evidence>
<comment type="catalytic activity">
    <reaction evidence="1">
        <text>ATP + protein L-histidine = ADP + protein N-phospho-L-histidine.</text>
        <dbReference type="EC" id="2.7.13.3"/>
    </reaction>
</comment>
<dbReference type="STRING" id="1156935.QWE_12598"/>
<keyword evidence="10" id="KW-0418">Kinase</keyword>
<dbReference type="PROSITE" id="PS50110">
    <property type="entry name" value="RESPONSE_REGULATORY"/>
    <property type="match status" value="2"/>
</dbReference>
<dbReference type="InterPro" id="IPR036890">
    <property type="entry name" value="HATPase_C_sf"/>
</dbReference>
<dbReference type="EC" id="2.7.13.3" evidence="2"/>
<dbReference type="eggNOG" id="COG2205">
    <property type="taxonomic scope" value="Bacteria"/>
</dbReference>
<dbReference type="InterPro" id="IPR005467">
    <property type="entry name" value="His_kinase_dom"/>
</dbReference>
<feature type="region of interest" description="Disordered" evidence="6">
    <location>
        <begin position="925"/>
        <end position="951"/>
    </location>
</feature>
<dbReference type="PANTHER" id="PTHR43065:SF42">
    <property type="entry name" value="TWO-COMPONENT SENSOR PPRA"/>
    <property type="match status" value="1"/>
</dbReference>
<dbReference type="PRINTS" id="PR00344">
    <property type="entry name" value="BCTRLSENSOR"/>
</dbReference>
<dbReference type="SUPFAM" id="SSF55785">
    <property type="entry name" value="PYP-like sensor domain (PAS domain)"/>
    <property type="match status" value="1"/>
</dbReference>
<protein>
    <recommendedName>
        <fullName evidence="2">histidine kinase</fullName>
        <ecNumber evidence="2">2.7.13.3</ecNumber>
    </recommendedName>
</protein>
<feature type="domain" description="Response regulatory" evidence="8">
    <location>
        <begin position="958"/>
        <end position="1069"/>
    </location>
</feature>
<organism evidence="10 11">
    <name type="scientific">Agrobacterium albertimagni AOL15</name>
    <dbReference type="NCBI Taxonomy" id="1156935"/>
    <lineage>
        <taxon>Bacteria</taxon>
        <taxon>Pseudomonadati</taxon>
        <taxon>Pseudomonadota</taxon>
        <taxon>Alphaproteobacteria</taxon>
        <taxon>Hyphomicrobiales</taxon>
        <taxon>Rhizobiaceae</taxon>
        <taxon>Rhizobium/Agrobacterium group</taxon>
        <taxon>Agrobacterium</taxon>
    </lineage>
</organism>
<dbReference type="InterPro" id="IPR000014">
    <property type="entry name" value="PAS"/>
</dbReference>
<dbReference type="SMART" id="SM00448">
    <property type="entry name" value="REC"/>
    <property type="match status" value="2"/>
</dbReference>
<evidence type="ECO:0000256" key="1">
    <source>
        <dbReference type="ARBA" id="ARBA00000085"/>
    </source>
</evidence>
<comment type="caution">
    <text evidence="10">The sequence shown here is derived from an EMBL/GenBank/DDBJ whole genome shotgun (WGS) entry which is preliminary data.</text>
</comment>
<dbReference type="Proteomes" id="UP000007123">
    <property type="component" value="Unassembled WGS sequence"/>
</dbReference>
<sequence>MNLATPNLHQDIFIGDSEMAQMMRQHDWGQTSLGSPERWPEALKVAIRLLLTSKFEMWLGWGPDIAFFYNDAYRPTLGNKHPNALAVPTNILWAEIWDDIKDRLATVYGSGQATWDRALLLLLERGGYPEETYHTFSYSPLIGDSGKVEGVFCAVTEETERVISERRMGTMRTLASGLAAADTKREVLDASHQALRDNLYDLPFSALYLFDEEGRARRQWASGTYDDHDLLPAYIDTMHSVWNLKAVDACQALELIDLSGTPDVPRGAWQNAPVQAAVIPLAGQGSGKATGILIAGLNPHRAVSDEYLDFFKLIAGQITSRLASAEAFETERRRAAALAEAAELRDQAAAALEQINRQLSSEVELRTAERDRMRALFQQAPSFMCILSGPDHMFELVNDAYLQLVGKRELVGSTVREALPEVEGQGFFELLDSVFQSGRPYIGRNVKVNLQREGSTEPDERFLNLIYQPIFDQANQVTGIFVDGFDVTHQRRAEEQLHSLNHTLELRVEQRTTELRTALLKLESETVERESAQLALRQAQKMEALGNLTGGVAHDFNNLLQVVGGNLQLLSKDIEGNERAEQRLQNALSGVARGAKLASQLLAFGRRQPLEPKVVNVRRLIQNMDDMLRRALGEEIELETVVSGGLWNTLIDPSQLENAILNLAINGRDAMDGRGRLTIEAANSVLDDDYARMHEDVRPGQYVMVAVTDTGSGIPSEIIEHVLEPFFTTKSDGKGSGLGLSMVYGFLKQSGGHLKIYSEPGHGTTMRLYMPRTMQVEDSLTDLSSHPVKGGSETVLVVEDDDGVRDTSVALLADLGYRVLKAQDAHSAFAIVNSGVQIDLLFTDVVMPGPMRSTELARKAKALFPHMAILFTSGYTENSIVHGGKLDAGVELLSKPYTREALARKVRHVLGNAQQHRIAVERLERHEQAQTSIPSAPVPAPAPASVPEPSSMQNARTRILVVEDEPLILMSNVDMVDELGHEVEEASSAEDALKIMEKGHIDILLTDVGLPGMTGMELARTVRARWPDVKIIFASGDNTAQTTSGIDDALQLSKPFTLDALKTVLIQAQDKT</sequence>
<dbReference type="SMART" id="SM00388">
    <property type="entry name" value="HisKA"/>
    <property type="match status" value="1"/>
</dbReference>
<dbReference type="InterPro" id="IPR000700">
    <property type="entry name" value="PAS-assoc_C"/>
</dbReference>
<dbReference type="InterPro" id="IPR003661">
    <property type="entry name" value="HisK_dim/P_dom"/>
</dbReference>
<evidence type="ECO:0000259" key="7">
    <source>
        <dbReference type="PROSITE" id="PS50109"/>
    </source>
</evidence>
<dbReference type="CDD" id="cd00082">
    <property type="entry name" value="HisKA"/>
    <property type="match status" value="1"/>
</dbReference>
<dbReference type="PANTHER" id="PTHR43065">
    <property type="entry name" value="SENSOR HISTIDINE KINASE"/>
    <property type="match status" value="1"/>
</dbReference>
<evidence type="ECO:0000313" key="11">
    <source>
        <dbReference type="Proteomes" id="UP000007123"/>
    </source>
</evidence>
<feature type="domain" description="PAC" evidence="9">
    <location>
        <begin position="444"/>
        <end position="499"/>
    </location>
</feature>
<dbReference type="PATRIC" id="fig|1156935.5.peg.2546"/>
<dbReference type="PROSITE" id="PS50113">
    <property type="entry name" value="PAC"/>
    <property type="match status" value="1"/>
</dbReference>
<dbReference type="SUPFAM" id="SSF55874">
    <property type="entry name" value="ATPase domain of HSP90 chaperone/DNA topoisomerase II/histidine kinase"/>
    <property type="match status" value="1"/>
</dbReference>
<keyword evidence="10" id="KW-0808">Transferase</keyword>
<evidence type="ECO:0000313" key="10">
    <source>
        <dbReference type="EMBL" id="EKF59092.1"/>
    </source>
</evidence>
<reference evidence="10 11" key="1">
    <citation type="journal article" date="2012" name="J. Bacteriol.">
        <title>Draft Genome Sequence of Agrobacterium albertimagni Strain AOL15.</title>
        <authorList>
            <person name="Trimble W.L."/>
            <person name="Phung le T."/>
            <person name="Meyer F."/>
            <person name="Gilbert J.A."/>
            <person name="Silver S."/>
        </authorList>
    </citation>
    <scope>NUCLEOTIDE SEQUENCE [LARGE SCALE GENOMIC DNA]</scope>
    <source>
        <strain evidence="10 11">AOL15</strain>
    </source>
</reference>
<accession>K2QV55</accession>
<dbReference type="CDD" id="cd18161">
    <property type="entry name" value="REC_hyHK_blue-like"/>
    <property type="match status" value="1"/>
</dbReference>
<feature type="compositionally biased region" description="Pro residues" evidence="6">
    <location>
        <begin position="936"/>
        <end position="946"/>
    </location>
</feature>
<feature type="coiled-coil region" evidence="5">
    <location>
        <begin position="325"/>
        <end position="358"/>
    </location>
</feature>
<dbReference type="Gene3D" id="1.10.287.130">
    <property type="match status" value="1"/>
</dbReference>
<evidence type="ECO:0000256" key="2">
    <source>
        <dbReference type="ARBA" id="ARBA00012438"/>
    </source>
</evidence>
<dbReference type="SMART" id="SM00091">
    <property type="entry name" value="PAS"/>
    <property type="match status" value="1"/>
</dbReference>
<feature type="modified residue" description="4-aspartylphosphate" evidence="4">
    <location>
        <position position="844"/>
    </location>
</feature>
<keyword evidence="11" id="KW-1185">Reference proteome</keyword>
<dbReference type="CDD" id="cd16919">
    <property type="entry name" value="HATPase_CckA-like"/>
    <property type="match status" value="1"/>
</dbReference>
<evidence type="ECO:0000259" key="9">
    <source>
        <dbReference type="PROSITE" id="PS50113"/>
    </source>
</evidence>
<dbReference type="SUPFAM" id="SSF55781">
    <property type="entry name" value="GAF domain-like"/>
    <property type="match status" value="1"/>
</dbReference>
<evidence type="ECO:0000259" key="8">
    <source>
        <dbReference type="PROSITE" id="PS50110"/>
    </source>
</evidence>